<evidence type="ECO:0000313" key="3">
    <source>
        <dbReference type="Proteomes" id="UP000245489"/>
    </source>
</evidence>
<dbReference type="AlphaFoldDB" id="A0A316DGW0"/>
<feature type="signal peptide" evidence="1">
    <location>
        <begin position="1"/>
        <end position="19"/>
    </location>
</feature>
<name>A0A316DGW0_9BACT</name>
<dbReference type="OrthoDB" id="1260349at2"/>
<evidence type="ECO:0008006" key="4">
    <source>
        <dbReference type="Google" id="ProtNLM"/>
    </source>
</evidence>
<accession>A0A316DGW0</accession>
<gene>
    <name evidence="2" type="ORF">LV89_04775</name>
</gene>
<evidence type="ECO:0000256" key="1">
    <source>
        <dbReference type="SAM" id="SignalP"/>
    </source>
</evidence>
<dbReference type="RefSeq" id="WP_109745458.1">
    <property type="nucleotide sequence ID" value="NZ_QGGO01000045.1"/>
</dbReference>
<proteinExistence type="predicted"/>
<keyword evidence="3" id="KW-1185">Reference proteome</keyword>
<dbReference type="EMBL" id="QGGO01000045">
    <property type="protein sequence ID" value="PWK16752.1"/>
    <property type="molecule type" value="Genomic_DNA"/>
</dbReference>
<organism evidence="2 3">
    <name type="scientific">Arcicella aurantiaca</name>
    <dbReference type="NCBI Taxonomy" id="591202"/>
    <lineage>
        <taxon>Bacteria</taxon>
        <taxon>Pseudomonadati</taxon>
        <taxon>Bacteroidota</taxon>
        <taxon>Cytophagia</taxon>
        <taxon>Cytophagales</taxon>
        <taxon>Flectobacillaceae</taxon>
        <taxon>Arcicella</taxon>
    </lineage>
</organism>
<evidence type="ECO:0000313" key="2">
    <source>
        <dbReference type="EMBL" id="PWK16752.1"/>
    </source>
</evidence>
<comment type="caution">
    <text evidence="2">The sequence shown here is derived from an EMBL/GenBank/DDBJ whole genome shotgun (WGS) entry which is preliminary data.</text>
</comment>
<reference evidence="2 3" key="1">
    <citation type="submission" date="2018-05" db="EMBL/GenBank/DDBJ databases">
        <title>Genomic Encyclopedia of Archaeal and Bacterial Type Strains, Phase II (KMG-II): from individual species to whole genera.</title>
        <authorList>
            <person name="Goeker M."/>
        </authorList>
    </citation>
    <scope>NUCLEOTIDE SEQUENCE [LARGE SCALE GENOMIC DNA]</scope>
    <source>
        <strain evidence="2 3">DSM 22214</strain>
    </source>
</reference>
<keyword evidence="1" id="KW-0732">Signal</keyword>
<sequence length="133" mass="14670">MKKLLFIISLVLLGSTSFAQTTTNPFKNTQWKGTVNIPDPTGAIIAFEEGKVMFKAMENDSPIEELSYTIEGNILTMKKIAGSSPCTENEVAKLSFEIIKDTLILKVVSDDCKARGAAFTDEQGNAYVWKKDK</sequence>
<protein>
    <recommendedName>
        <fullName evidence="4">Lipocalin-like domain-containing protein</fullName>
    </recommendedName>
</protein>
<feature type="chain" id="PRO_5016453204" description="Lipocalin-like domain-containing protein" evidence="1">
    <location>
        <begin position="20"/>
        <end position="133"/>
    </location>
</feature>
<dbReference type="Proteomes" id="UP000245489">
    <property type="component" value="Unassembled WGS sequence"/>
</dbReference>